<dbReference type="EMBL" id="PXYY01000005">
    <property type="protein sequence ID" value="PSJ81245.1"/>
    <property type="molecule type" value="Genomic_DNA"/>
</dbReference>
<comment type="caution">
    <text evidence="1">The sequence shown here is derived from an EMBL/GenBank/DDBJ whole genome shotgun (WGS) entry which is preliminary data.</text>
</comment>
<organism evidence="1 2">
    <name type="scientific">Neisseria iguanae</name>
    <dbReference type="NCBI Taxonomy" id="90242"/>
    <lineage>
        <taxon>Bacteria</taxon>
        <taxon>Pseudomonadati</taxon>
        <taxon>Pseudomonadota</taxon>
        <taxon>Betaproteobacteria</taxon>
        <taxon>Neisseriales</taxon>
        <taxon>Neisseriaceae</taxon>
        <taxon>Neisseria</taxon>
    </lineage>
</organism>
<dbReference type="AlphaFoldDB" id="A0A2P7U2S1"/>
<proteinExistence type="predicted"/>
<dbReference type="OrthoDB" id="9945733at2"/>
<keyword evidence="2" id="KW-1185">Reference proteome</keyword>
<gene>
    <name evidence="1" type="ORF">C7N83_01480</name>
</gene>
<protein>
    <submittedName>
        <fullName evidence="1">Uncharacterized protein</fullName>
    </submittedName>
</protein>
<accession>A0A2P7U2S1</accession>
<dbReference type="RefSeq" id="WP_106740103.1">
    <property type="nucleotide sequence ID" value="NZ_PXYY01000005.1"/>
</dbReference>
<evidence type="ECO:0000313" key="2">
    <source>
        <dbReference type="Proteomes" id="UP000241868"/>
    </source>
</evidence>
<dbReference type="Proteomes" id="UP000241868">
    <property type="component" value="Unassembled WGS sequence"/>
</dbReference>
<evidence type="ECO:0000313" key="1">
    <source>
        <dbReference type="EMBL" id="PSJ81245.1"/>
    </source>
</evidence>
<name>A0A2P7U2S1_9NEIS</name>
<reference evidence="1 2" key="1">
    <citation type="submission" date="2018-03" db="EMBL/GenBank/DDBJ databases">
        <title>Neisseria weixii sp. nov., isolated from the intestinal contents of Tibetan Plateau pika (Ochotona curzoniae) in Yushu, Qinghai Province, China.</title>
        <authorList>
            <person name="Gui Z."/>
        </authorList>
    </citation>
    <scope>NUCLEOTIDE SEQUENCE [LARGE SCALE GENOMIC DNA]</scope>
    <source>
        <strain evidence="1 2">ATCC 51483</strain>
    </source>
</reference>
<sequence length="70" mass="8222">MTSENFADIWQDDWDNLLTPEEQAVFFRLNDEEQDKYLTACTSYEAMKAYLEDLASPPAAKRLLDLESWK</sequence>